<name>A0ABS2RBN1_9BACI</name>
<evidence type="ECO:0000313" key="15">
    <source>
        <dbReference type="EMBL" id="MBM7717068.1"/>
    </source>
</evidence>
<protein>
    <submittedName>
        <fullName evidence="15">Chemotaxis protein MotA</fullName>
    </submittedName>
</protein>
<dbReference type="InterPro" id="IPR002898">
    <property type="entry name" value="MotA_ExbB_proton_chnl"/>
</dbReference>
<comment type="caution">
    <text evidence="15">The sequence shown here is derived from an EMBL/GenBank/DDBJ whole genome shotgun (WGS) entry which is preliminary data.</text>
</comment>
<evidence type="ECO:0000256" key="4">
    <source>
        <dbReference type="ARBA" id="ARBA00022475"/>
    </source>
</evidence>
<keyword evidence="6 12" id="KW-0812">Transmembrane</keyword>
<reference evidence="15 16" key="1">
    <citation type="submission" date="2021-01" db="EMBL/GenBank/DDBJ databases">
        <title>Genomic Encyclopedia of Type Strains, Phase IV (KMG-IV): sequencing the most valuable type-strain genomes for metagenomic binning, comparative biology and taxonomic classification.</title>
        <authorList>
            <person name="Goeker M."/>
        </authorList>
    </citation>
    <scope>NUCLEOTIDE SEQUENCE [LARGE SCALE GENOMIC DNA]</scope>
    <source>
        <strain evidence="15 16">DSM 105453</strain>
    </source>
</reference>
<dbReference type="InterPro" id="IPR000540">
    <property type="entry name" value="Flag_MotA_CS"/>
</dbReference>
<dbReference type="Pfam" id="PF20560">
    <property type="entry name" value="MotA_N"/>
    <property type="match status" value="1"/>
</dbReference>
<keyword evidence="4" id="KW-1003">Cell membrane</keyword>
<accession>A0ABS2RBN1</accession>
<evidence type="ECO:0000259" key="13">
    <source>
        <dbReference type="Pfam" id="PF01618"/>
    </source>
</evidence>
<gene>
    <name evidence="15" type="ORF">JOC94_004092</name>
</gene>
<evidence type="ECO:0000256" key="5">
    <source>
        <dbReference type="ARBA" id="ARBA00022500"/>
    </source>
</evidence>
<feature type="domain" description="Motility protein A N-terminal" evidence="14">
    <location>
        <begin position="7"/>
        <end position="93"/>
    </location>
</feature>
<evidence type="ECO:0000256" key="8">
    <source>
        <dbReference type="ARBA" id="ARBA00022781"/>
    </source>
</evidence>
<evidence type="ECO:0000256" key="10">
    <source>
        <dbReference type="ARBA" id="ARBA00023065"/>
    </source>
</evidence>
<evidence type="ECO:0000259" key="14">
    <source>
        <dbReference type="Pfam" id="PF20560"/>
    </source>
</evidence>
<dbReference type="Proteomes" id="UP000823485">
    <property type="component" value="Unassembled WGS sequence"/>
</dbReference>
<dbReference type="Pfam" id="PF01618">
    <property type="entry name" value="MotA_ExbB"/>
    <property type="match status" value="1"/>
</dbReference>
<keyword evidence="7" id="KW-0283">Flagellar rotation</keyword>
<feature type="domain" description="MotA/TolQ/ExbB proton channel" evidence="13">
    <location>
        <begin position="102"/>
        <end position="220"/>
    </location>
</feature>
<organism evidence="15 16">
    <name type="scientific">Siminovitchia thermophila</name>
    <dbReference type="NCBI Taxonomy" id="1245522"/>
    <lineage>
        <taxon>Bacteria</taxon>
        <taxon>Bacillati</taxon>
        <taxon>Bacillota</taxon>
        <taxon>Bacilli</taxon>
        <taxon>Bacillales</taxon>
        <taxon>Bacillaceae</taxon>
        <taxon>Siminovitchia</taxon>
    </lineage>
</organism>
<keyword evidence="16" id="KW-1185">Reference proteome</keyword>
<keyword evidence="9 12" id="KW-1133">Transmembrane helix</keyword>
<evidence type="ECO:0000256" key="3">
    <source>
        <dbReference type="ARBA" id="ARBA00022448"/>
    </source>
</evidence>
<dbReference type="NCBIfam" id="NF005997">
    <property type="entry name" value="PRK08124.1"/>
    <property type="match status" value="1"/>
</dbReference>
<keyword evidence="8" id="KW-0375">Hydrogen ion transport</keyword>
<dbReference type="PANTHER" id="PTHR30433:SF3">
    <property type="entry name" value="MOTILITY PROTEIN A"/>
    <property type="match status" value="1"/>
</dbReference>
<keyword evidence="5" id="KW-0145">Chemotaxis</keyword>
<evidence type="ECO:0000256" key="6">
    <source>
        <dbReference type="ARBA" id="ARBA00022692"/>
    </source>
</evidence>
<evidence type="ECO:0000256" key="9">
    <source>
        <dbReference type="ARBA" id="ARBA00022989"/>
    </source>
</evidence>
<dbReference type="EMBL" id="JAFBFH010000038">
    <property type="protein sequence ID" value="MBM7717068.1"/>
    <property type="molecule type" value="Genomic_DNA"/>
</dbReference>
<dbReference type="RefSeq" id="WP_077109530.1">
    <property type="nucleotide sequence ID" value="NZ_JAFBFH010000038.1"/>
</dbReference>
<keyword evidence="10" id="KW-0406">Ion transport</keyword>
<evidence type="ECO:0000256" key="11">
    <source>
        <dbReference type="ARBA" id="ARBA00023136"/>
    </source>
</evidence>
<evidence type="ECO:0000256" key="1">
    <source>
        <dbReference type="ARBA" id="ARBA00004651"/>
    </source>
</evidence>
<keyword evidence="3" id="KW-0813">Transport</keyword>
<sequence>MDKTSLTGVVLGFIAIGAGMILKGVDIAALINPAAILVILVGTAASVIIAFPSSEIKRIPKLFGIIFKEQNMPKPKDLILLFSDMAQLARREGLLALESRLDEIDDPFLKQGLILAVDGQNADYIRDVLSDEIDAMEERHAAGAAIFSQAGTYAPTLGVLGAVIGLIAALGNMENTDELGIAISGAFVATLLGIFTGYVLWHPFANKLKRKTHEEIKLKEMMVEGILSILEGEAPRIIEQKLSSHLPASERKGLFVENESEVAQNVEA</sequence>
<keyword evidence="11 12" id="KW-0472">Membrane</keyword>
<feature type="transmembrane region" description="Helical" evidence="12">
    <location>
        <begin position="179"/>
        <end position="201"/>
    </location>
</feature>
<evidence type="ECO:0000256" key="12">
    <source>
        <dbReference type="SAM" id="Phobius"/>
    </source>
</evidence>
<evidence type="ECO:0000256" key="2">
    <source>
        <dbReference type="ARBA" id="ARBA00008038"/>
    </source>
</evidence>
<dbReference type="PROSITE" id="PS01307">
    <property type="entry name" value="MOTA"/>
    <property type="match status" value="1"/>
</dbReference>
<evidence type="ECO:0000256" key="7">
    <source>
        <dbReference type="ARBA" id="ARBA00022779"/>
    </source>
</evidence>
<comment type="subcellular location">
    <subcellularLocation>
        <location evidence="1">Cell membrane</location>
        <topology evidence="1">Multi-pass membrane protein</topology>
    </subcellularLocation>
</comment>
<dbReference type="InterPro" id="IPR047055">
    <property type="entry name" value="MotA-like"/>
</dbReference>
<evidence type="ECO:0000313" key="16">
    <source>
        <dbReference type="Proteomes" id="UP000823485"/>
    </source>
</evidence>
<feature type="transmembrane region" description="Helical" evidence="12">
    <location>
        <begin position="153"/>
        <end position="173"/>
    </location>
</feature>
<feature type="transmembrane region" description="Helical" evidence="12">
    <location>
        <begin position="7"/>
        <end position="25"/>
    </location>
</feature>
<feature type="transmembrane region" description="Helical" evidence="12">
    <location>
        <begin position="31"/>
        <end position="51"/>
    </location>
</feature>
<dbReference type="PANTHER" id="PTHR30433">
    <property type="entry name" value="CHEMOTAXIS PROTEIN MOTA"/>
    <property type="match status" value="1"/>
</dbReference>
<comment type="similarity">
    <text evidence="2">Belongs to the MotA family.</text>
</comment>
<dbReference type="InterPro" id="IPR046786">
    <property type="entry name" value="MotA_N"/>
</dbReference>
<proteinExistence type="inferred from homology"/>